<evidence type="ECO:0000313" key="2">
    <source>
        <dbReference type="Proteomes" id="UP001230908"/>
    </source>
</evidence>
<proteinExistence type="predicted"/>
<dbReference type="Gene3D" id="3.10.129.10">
    <property type="entry name" value="Hotdog Thioesterase"/>
    <property type="match status" value="2"/>
</dbReference>
<protein>
    <submittedName>
        <fullName evidence="1">PaaI family thioesterase</fullName>
        <ecNumber evidence="1">3.1.2.-</ecNumber>
    </submittedName>
</protein>
<sequence>MTASDTPAREQVLIASNAAENAFGTRVTALGDGRCHATTVVPPASDSSGWLGPLADVLLARAAMSLDGAPMGCRTIDLRIDFLTAADPPAGSVVGRGVLRDLDGGFALCDAIIEAPDGRPVARCVGRLRLVPAHPDQIRMYTVEAGNHRTTRSLPDLFGLAWRERTGAGGLLEVAGDPDVGNPFGVMHGGAQHSLLVVAAEEFCRPEPDRWRPLDATLAYLAPMPACGPGLTVLVAVDGRTRNLLRLRVEFRAPLGRTASGLVTMRRVDD</sequence>
<accession>A0ABU0ZMH5</accession>
<comment type="caution">
    <text evidence="1">The sequence shown here is derived from an EMBL/GenBank/DDBJ whole genome shotgun (WGS) entry which is preliminary data.</text>
</comment>
<reference evidence="1 2" key="1">
    <citation type="submission" date="2023-08" db="EMBL/GenBank/DDBJ databases">
        <title>Phytohabitans sansha sp. nov., isolated from marine sediment.</title>
        <authorList>
            <person name="Zhao Y."/>
            <person name="Yi K."/>
        </authorList>
    </citation>
    <scope>NUCLEOTIDE SEQUENCE [LARGE SCALE GENOMIC DNA]</scope>
    <source>
        <strain evidence="1 2">ZYX-F-186</strain>
    </source>
</reference>
<dbReference type="InterPro" id="IPR029069">
    <property type="entry name" value="HotDog_dom_sf"/>
</dbReference>
<gene>
    <name evidence="1" type="ORF">RB614_23430</name>
</gene>
<dbReference type="EMBL" id="JAVHUY010000022">
    <property type="protein sequence ID" value="MDQ7907475.1"/>
    <property type="molecule type" value="Genomic_DNA"/>
</dbReference>
<keyword evidence="1" id="KW-0378">Hydrolase</keyword>
<dbReference type="RefSeq" id="WP_308714753.1">
    <property type="nucleotide sequence ID" value="NZ_JAVHUY010000022.1"/>
</dbReference>
<dbReference type="CDD" id="cd03440">
    <property type="entry name" value="hot_dog"/>
    <property type="match status" value="1"/>
</dbReference>
<dbReference type="EC" id="3.1.2.-" evidence="1"/>
<dbReference type="CDD" id="cd03443">
    <property type="entry name" value="PaaI_thioesterase"/>
    <property type="match status" value="1"/>
</dbReference>
<dbReference type="GO" id="GO:0016787">
    <property type="term" value="F:hydrolase activity"/>
    <property type="evidence" value="ECO:0007669"/>
    <property type="project" value="UniProtKB-KW"/>
</dbReference>
<organism evidence="1 2">
    <name type="scientific">Phytohabitans maris</name>
    <dbReference type="NCBI Taxonomy" id="3071409"/>
    <lineage>
        <taxon>Bacteria</taxon>
        <taxon>Bacillati</taxon>
        <taxon>Actinomycetota</taxon>
        <taxon>Actinomycetes</taxon>
        <taxon>Micromonosporales</taxon>
        <taxon>Micromonosporaceae</taxon>
    </lineage>
</organism>
<dbReference type="SUPFAM" id="SSF54637">
    <property type="entry name" value="Thioesterase/thiol ester dehydrase-isomerase"/>
    <property type="match status" value="2"/>
</dbReference>
<dbReference type="Proteomes" id="UP001230908">
    <property type="component" value="Unassembled WGS sequence"/>
</dbReference>
<name>A0ABU0ZMH5_9ACTN</name>
<keyword evidence="2" id="KW-1185">Reference proteome</keyword>
<evidence type="ECO:0000313" key="1">
    <source>
        <dbReference type="EMBL" id="MDQ7907475.1"/>
    </source>
</evidence>